<dbReference type="RefSeq" id="WP_205721801.1">
    <property type="nucleotide sequence ID" value="NZ_CP070608.1"/>
</dbReference>
<gene>
    <name evidence="1" type="ORF">JR347_17160</name>
</gene>
<dbReference type="EMBL" id="CP070608">
    <property type="protein sequence ID" value="QSE97290.1"/>
    <property type="molecule type" value="Genomic_DNA"/>
</dbReference>
<dbReference type="Proteomes" id="UP000662783">
    <property type="component" value="Chromosome"/>
</dbReference>
<protein>
    <submittedName>
        <fullName evidence="1">Uncharacterized protein</fullName>
    </submittedName>
</protein>
<proteinExistence type="predicted"/>
<organism evidence="1 2">
    <name type="scientific">Fulvivirga lutea</name>
    <dbReference type="NCBI Taxonomy" id="2810512"/>
    <lineage>
        <taxon>Bacteria</taxon>
        <taxon>Pseudomonadati</taxon>
        <taxon>Bacteroidota</taxon>
        <taxon>Cytophagia</taxon>
        <taxon>Cytophagales</taxon>
        <taxon>Fulvivirgaceae</taxon>
        <taxon>Fulvivirga</taxon>
    </lineage>
</organism>
<evidence type="ECO:0000313" key="2">
    <source>
        <dbReference type="Proteomes" id="UP000662783"/>
    </source>
</evidence>
<dbReference type="PROSITE" id="PS51257">
    <property type="entry name" value="PROKAR_LIPOPROTEIN"/>
    <property type="match status" value="1"/>
</dbReference>
<accession>A0A974WFX0</accession>
<evidence type="ECO:0000313" key="1">
    <source>
        <dbReference type="EMBL" id="QSE97290.1"/>
    </source>
</evidence>
<dbReference type="KEGG" id="fuv:JR347_17160"/>
<name>A0A974WFX0_9BACT</name>
<sequence length="279" mass="29683">MKNLIYILMIVAAGQLLSSCVDDYQDIQEPPLLDAPAVFSFTVSDETVPTGGSTTITLSVVDAPAGLAEVTLTDVDQFGVGVGGSFSVTSAFAGITEGDVVVEYTAPSDFSQGIITLIVTVTDSQIRNGEDVSKSASIETDVLITCAPLDNNYAVNTVIGFDDFDSGPYNFSELLLAVDCGDSYFVNDISGGLWSNDYNEEYGTSARNALITVDEDTNVVTWTNMDGMPVSDQFGGTIIQDPDQPDSNYDPATGVITIYWLATRWGENGVTTYTPTSVN</sequence>
<keyword evidence="2" id="KW-1185">Reference proteome</keyword>
<reference evidence="1" key="1">
    <citation type="submission" date="2021-02" db="EMBL/GenBank/DDBJ databases">
        <title>Fulvivirga sp. S481 isolated from sea water.</title>
        <authorList>
            <person name="Bae S.S."/>
            <person name="Baek K."/>
        </authorList>
    </citation>
    <scope>NUCLEOTIDE SEQUENCE</scope>
    <source>
        <strain evidence="1">S481</strain>
    </source>
</reference>
<dbReference type="AlphaFoldDB" id="A0A974WFX0"/>